<protein>
    <submittedName>
        <fullName evidence="2">Putative cell-wall-anchored protein SasA (LPXTG motif)</fullName>
    </submittedName>
</protein>
<organism evidence="2 3">
    <name type="scientific">Chondromyces apiculatus DSM 436</name>
    <dbReference type="NCBI Taxonomy" id="1192034"/>
    <lineage>
        <taxon>Bacteria</taxon>
        <taxon>Pseudomonadati</taxon>
        <taxon>Myxococcota</taxon>
        <taxon>Polyangia</taxon>
        <taxon>Polyangiales</taxon>
        <taxon>Polyangiaceae</taxon>
        <taxon>Chondromyces</taxon>
    </lineage>
</organism>
<reference evidence="2 3" key="1">
    <citation type="submission" date="2013-05" db="EMBL/GenBank/DDBJ databases">
        <title>Genome assembly of Chondromyces apiculatus DSM 436.</title>
        <authorList>
            <person name="Sharma G."/>
            <person name="Khatri I."/>
            <person name="Kaur C."/>
            <person name="Mayilraj S."/>
            <person name="Subramanian S."/>
        </authorList>
    </citation>
    <scope>NUCLEOTIDE SEQUENCE [LARGE SCALE GENOMIC DNA]</scope>
    <source>
        <strain evidence="2 3">DSM 436</strain>
    </source>
</reference>
<dbReference type="AlphaFoldDB" id="A0A017T1L2"/>
<accession>A0A017T1L2</accession>
<dbReference type="STRING" id="1192034.CAP_6115"/>
<proteinExistence type="predicted"/>
<dbReference type="EMBL" id="ASRX01000050">
    <property type="protein sequence ID" value="EYF03139.1"/>
    <property type="molecule type" value="Genomic_DNA"/>
</dbReference>
<dbReference type="Proteomes" id="UP000019678">
    <property type="component" value="Unassembled WGS sequence"/>
</dbReference>
<gene>
    <name evidence="2" type="ORF">CAP_6115</name>
</gene>
<evidence type="ECO:0000256" key="1">
    <source>
        <dbReference type="SAM" id="MobiDB-lite"/>
    </source>
</evidence>
<evidence type="ECO:0000313" key="3">
    <source>
        <dbReference type="Proteomes" id="UP000019678"/>
    </source>
</evidence>
<evidence type="ECO:0000313" key="2">
    <source>
        <dbReference type="EMBL" id="EYF03139.1"/>
    </source>
</evidence>
<sequence>MADEGRFGVIHVPDFVPGMSSYLRIGATVDDDYRWRDSTDGNRISTTTGDKVEVIEGDYKLIILGRQEHQSGVSAEKGKAAQSGITYRGTVKKDGDRLIEETEKGDVLSTFLGDVVDEYYGSAVTSQTGSESPGVDKENPHVIEKTWATRIESYTGSAALRVPLISQETWAVDMVSKTDVLSTTTETTVEGESRSSTKAGTITSSTEAEATTDVTTVTGTIESVTSMGKTISTTYGDSDDTTYGDTSSYHEGNSMVTVMGIETTVNIGMVNESVIGMMNDATIGATAEVTVGGTLNVQVGLEASVTLGAEVNLTLAEVTLEPAKIKMQLDKLRTALFRKNVAAFTLLA</sequence>
<dbReference type="OrthoDB" id="5485250at2"/>
<name>A0A017T1L2_9BACT</name>
<feature type="region of interest" description="Disordered" evidence="1">
    <location>
        <begin position="183"/>
        <end position="211"/>
    </location>
</feature>
<keyword evidence="3" id="KW-1185">Reference proteome</keyword>
<dbReference type="RefSeq" id="WP_044246523.1">
    <property type="nucleotide sequence ID" value="NZ_ASRX01000050.1"/>
</dbReference>
<comment type="caution">
    <text evidence="2">The sequence shown here is derived from an EMBL/GenBank/DDBJ whole genome shotgun (WGS) entry which is preliminary data.</text>
</comment>